<comment type="caution">
    <text evidence="2">The sequence shown here is derived from an EMBL/GenBank/DDBJ whole genome shotgun (WGS) entry which is preliminary data.</text>
</comment>
<dbReference type="PROSITE" id="PS51257">
    <property type="entry name" value="PROKAR_LIPOPROTEIN"/>
    <property type="match status" value="1"/>
</dbReference>
<feature type="signal peptide" evidence="1">
    <location>
        <begin position="1"/>
        <end position="21"/>
    </location>
</feature>
<protein>
    <recommendedName>
        <fullName evidence="4">Lipoprotein</fullName>
    </recommendedName>
</protein>
<evidence type="ECO:0008006" key="4">
    <source>
        <dbReference type="Google" id="ProtNLM"/>
    </source>
</evidence>
<sequence>MINKFVAIVSPLLLVTACASAPVASLMPLEDGSYRSLAYSENEQQALGSSLKLAETTCRERNLRHAIVNADTRYRGLPLRRAEPQETAAELATYVNSPRFPALDANDDYEVKVLFKCV</sequence>
<dbReference type="Proteomes" id="UP001617427">
    <property type="component" value="Unassembled WGS sequence"/>
</dbReference>
<accession>A0ABW8ETB0</accession>
<evidence type="ECO:0000313" key="3">
    <source>
        <dbReference type="Proteomes" id="UP001617427"/>
    </source>
</evidence>
<keyword evidence="1" id="KW-0732">Signal</keyword>
<dbReference type="RefSeq" id="WP_050468552.1">
    <property type="nucleotide sequence ID" value="NZ_JBIUZV010000001.1"/>
</dbReference>
<name>A0ABW8ETB0_9BURK</name>
<evidence type="ECO:0000313" key="2">
    <source>
        <dbReference type="EMBL" id="MFJ3044699.1"/>
    </source>
</evidence>
<feature type="chain" id="PRO_5045734581" description="Lipoprotein" evidence="1">
    <location>
        <begin position="22"/>
        <end position="118"/>
    </location>
</feature>
<gene>
    <name evidence="2" type="ORF">ACIPEN_02605</name>
</gene>
<keyword evidence="3" id="KW-1185">Reference proteome</keyword>
<organism evidence="2 3">
    <name type="scientific">Herbaspirillum chlorophenolicum</name>
    <dbReference type="NCBI Taxonomy" id="211589"/>
    <lineage>
        <taxon>Bacteria</taxon>
        <taxon>Pseudomonadati</taxon>
        <taxon>Pseudomonadota</taxon>
        <taxon>Betaproteobacteria</taxon>
        <taxon>Burkholderiales</taxon>
        <taxon>Oxalobacteraceae</taxon>
        <taxon>Herbaspirillum</taxon>
    </lineage>
</organism>
<evidence type="ECO:0000256" key="1">
    <source>
        <dbReference type="SAM" id="SignalP"/>
    </source>
</evidence>
<proteinExistence type="predicted"/>
<dbReference type="EMBL" id="JBIUZV010000001">
    <property type="protein sequence ID" value="MFJ3044699.1"/>
    <property type="molecule type" value="Genomic_DNA"/>
</dbReference>
<reference evidence="2 3" key="1">
    <citation type="submission" date="2024-10" db="EMBL/GenBank/DDBJ databases">
        <title>The Natural Products Discovery Center: Release of the First 8490 Sequenced Strains for Exploring Actinobacteria Biosynthetic Diversity.</title>
        <authorList>
            <person name="Kalkreuter E."/>
            <person name="Kautsar S.A."/>
            <person name="Yang D."/>
            <person name="Bader C.D."/>
            <person name="Teijaro C.N."/>
            <person name="Fluegel L."/>
            <person name="Davis C.M."/>
            <person name="Simpson J.R."/>
            <person name="Lauterbach L."/>
            <person name="Steele A.D."/>
            <person name="Gui C."/>
            <person name="Meng S."/>
            <person name="Li G."/>
            <person name="Viehrig K."/>
            <person name="Ye F."/>
            <person name="Su P."/>
            <person name="Kiefer A.F."/>
            <person name="Nichols A."/>
            <person name="Cepeda A.J."/>
            <person name="Yan W."/>
            <person name="Fan B."/>
            <person name="Jiang Y."/>
            <person name="Adhikari A."/>
            <person name="Zheng C.-J."/>
            <person name="Schuster L."/>
            <person name="Cowan T.M."/>
            <person name="Smanski M.J."/>
            <person name="Chevrette M.G."/>
            <person name="De Carvalho L.P.S."/>
            <person name="Shen B."/>
        </authorList>
    </citation>
    <scope>NUCLEOTIDE SEQUENCE [LARGE SCALE GENOMIC DNA]</scope>
    <source>
        <strain evidence="2 3">NPDC087045</strain>
    </source>
</reference>